<dbReference type="AlphaFoldDB" id="A0AAI8YP68"/>
<dbReference type="Proteomes" id="UP001295740">
    <property type="component" value="Unassembled WGS sequence"/>
</dbReference>
<accession>A0AAI8YP68</accession>
<comment type="caution">
    <text evidence="4">The sequence shown here is derived from an EMBL/GenBank/DDBJ whole genome shotgun (WGS) entry which is preliminary data.</text>
</comment>
<keyword evidence="2" id="KW-0812">Transmembrane</keyword>
<feature type="compositionally biased region" description="Gly residues" evidence="1">
    <location>
        <begin position="83"/>
        <end position="99"/>
    </location>
</feature>
<feature type="region of interest" description="Disordered" evidence="1">
    <location>
        <begin position="76"/>
        <end position="99"/>
    </location>
</feature>
<keyword evidence="3" id="KW-0732">Signal</keyword>
<evidence type="ECO:0000256" key="2">
    <source>
        <dbReference type="SAM" id="Phobius"/>
    </source>
</evidence>
<feature type="signal peptide" evidence="3">
    <location>
        <begin position="1"/>
        <end position="21"/>
    </location>
</feature>
<evidence type="ECO:0000256" key="3">
    <source>
        <dbReference type="SAM" id="SignalP"/>
    </source>
</evidence>
<proteinExistence type="predicted"/>
<protein>
    <submittedName>
        <fullName evidence="4">Uu.00g076280.m01.CDS01</fullName>
    </submittedName>
</protein>
<evidence type="ECO:0000256" key="1">
    <source>
        <dbReference type="SAM" id="MobiDB-lite"/>
    </source>
</evidence>
<dbReference type="EMBL" id="CAUWAG010000018">
    <property type="protein sequence ID" value="CAJ2512003.1"/>
    <property type="molecule type" value="Genomic_DNA"/>
</dbReference>
<gene>
    <name evidence="4" type="ORF">KHLLAP_LOCUS12471</name>
</gene>
<evidence type="ECO:0000313" key="5">
    <source>
        <dbReference type="Proteomes" id="UP001295740"/>
    </source>
</evidence>
<keyword evidence="2" id="KW-1133">Transmembrane helix</keyword>
<feature type="chain" id="PRO_5042534374" evidence="3">
    <location>
        <begin position="22"/>
        <end position="209"/>
    </location>
</feature>
<name>A0AAI8YP68_9PEZI</name>
<feature type="transmembrane region" description="Helical" evidence="2">
    <location>
        <begin position="120"/>
        <end position="141"/>
    </location>
</feature>
<organism evidence="4 5">
    <name type="scientific">Anthostomella pinea</name>
    <dbReference type="NCBI Taxonomy" id="933095"/>
    <lineage>
        <taxon>Eukaryota</taxon>
        <taxon>Fungi</taxon>
        <taxon>Dikarya</taxon>
        <taxon>Ascomycota</taxon>
        <taxon>Pezizomycotina</taxon>
        <taxon>Sordariomycetes</taxon>
        <taxon>Xylariomycetidae</taxon>
        <taxon>Xylariales</taxon>
        <taxon>Xylariaceae</taxon>
        <taxon>Anthostomella</taxon>
    </lineage>
</organism>
<sequence length="209" mass="21252">MFFSKMFTGLLFLVAIGAALPIQMPRTGVLSDVVTQENSTTVHGGIHAMTPGAEGAKGLISSDLHQSNVTVNTTLLEPRKGGKGGSSVKGPPGGAGGSLASGGSTVIIVGGGDDEALAPFWIALIVITSLTIVISVTIGILNARTVAPVSAATLNNTDNANNGPEQPSEVFSNVDLAMTGGQPFLAKNAAEGEQAKAGQKKKRHLFFCV</sequence>
<reference evidence="4" key="1">
    <citation type="submission" date="2023-10" db="EMBL/GenBank/DDBJ databases">
        <authorList>
            <person name="Hackl T."/>
        </authorList>
    </citation>
    <scope>NUCLEOTIDE SEQUENCE</scope>
</reference>
<evidence type="ECO:0000313" key="4">
    <source>
        <dbReference type="EMBL" id="CAJ2512003.1"/>
    </source>
</evidence>
<keyword evidence="5" id="KW-1185">Reference proteome</keyword>
<keyword evidence="2" id="KW-0472">Membrane</keyword>